<dbReference type="EMBL" id="CP017786">
    <property type="protein sequence ID" value="AOZ89281.1"/>
    <property type="molecule type" value="Genomic_DNA"/>
</dbReference>
<dbReference type="RefSeq" id="WP_071168560.1">
    <property type="nucleotide sequence ID" value="NZ_CP017786.1"/>
</dbReference>
<name>A0AAC9IHC4_9BACI</name>
<gene>
    <name evidence="1" type="ORF">BK049_11650</name>
</gene>
<evidence type="ECO:0000313" key="2">
    <source>
        <dbReference type="Proteomes" id="UP000177709"/>
    </source>
</evidence>
<accession>A0AAC9IHC4</accession>
<reference evidence="1 2" key="1">
    <citation type="submission" date="2016-10" db="EMBL/GenBank/DDBJ databases">
        <title>Whole genome sequence of hyper active fibrinolysis bacterium Bacillus pumilus strain VV3 isolated from fermented rice.</title>
        <authorList>
            <person name="Mariadas V.A."/>
            <person name="Vijayaraghavan P."/>
            <person name="Dhandapani V."/>
        </authorList>
    </citation>
    <scope>NUCLEOTIDE SEQUENCE [LARGE SCALE GENOMIC DNA]</scope>
    <source>
        <strain evidence="1 2">VV3</strain>
    </source>
</reference>
<organism evidence="1 2">
    <name type="scientific">Bacillus xiamenensis</name>
    <dbReference type="NCBI Taxonomy" id="1178537"/>
    <lineage>
        <taxon>Bacteria</taxon>
        <taxon>Bacillati</taxon>
        <taxon>Bacillota</taxon>
        <taxon>Bacilli</taxon>
        <taxon>Bacillales</taxon>
        <taxon>Bacillaceae</taxon>
        <taxon>Bacillus</taxon>
    </lineage>
</organism>
<proteinExistence type="predicted"/>
<evidence type="ECO:0000313" key="1">
    <source>
        <dbReference type="EMBL" id="AOZ89281.1"/>
    </source>
</evidence>
<dbReference type="KEGG" id="bxi:BK049_11650"/>
<sequence>MSATRIILEDFNFEWTIVGLKRFLDYWYEGRSLSEMAELFRRPEEEVLILMIDFSKRGKIKERPNGVGANEPMYIKKCTMSYKKRDLRKLFEQQPVYYVCPHHDFIWDEKDIILFRQMWQDHEPIRHIANRLARNVDEILLLIIDQADLGKIETRKGGVFGKEDKQHEEKEHPVAI</sequence>
<dbReference type="Proteomes" id="UP000177709">
    <property type="component" value="Chromosome"/>
</dbReference>
<protein>
    <submittedName>
        <fullName evidence="1">Uncharacterized protein</fullName>
    </submittedName>
</protein>
<dbReference type="AlphaFoldDB" id="A0AAC9IHC4"/>